<reference evidence="5" key="1">
    <citation type="submission" date="2025-08" db="UniProtKB">
        <authorList>
            <consortium name="RefSeq"/>
        </authorList>
    </citation>
    <scope>IDENTIFICATION</scope>
    <source>
        <tissue evidence="5">Gonad</tissue>
    </source>
</reference>
<evidence type="ECO:0000313" key="4">
    <source>
        <dbReference type="Proteomes" id="UP000515135"/>
    </source>
</evidence>
<dbReference type="InterPro" id="IPR017853">
    <property type="entry name" value="GH"/>
</dbReference>
<dbReference type="InterPro" id="IPR052177">
    <property type="entry name" value="Divisome_Glycosyl_Hydrolase"/>
</dbReference>
<dbReference type="AlphaFoldDB" id="A0A6P4Z7J8"/>
<keyword evidence="4" id="KW-1185">Reference proteome</keyword>
<keyword evidence="1 2" id="KW-0732">Signal</keyword>
<dbReference type="Gene3D" id="3.20.20.80">
    <property type="entry name" value="Glycosidases"/>
    <property type="match status" value="1"/>
</dbReference>
<protein>
    <submittedName>
        <fullName evidence="5">Uncharacterized protein LOC109479814</fullName>
    </submittedName>
</protein>
<dbReference type="InterPro" id="IPR003790">
    <property type="entry name" value="GHL10"/>
</dbReference>
<dbReference type="GeneID" id="109479814"/>
<sequence>MALKWLLVLAFISAARADSQCTAHHGVCTDYRHTTCKGGYLQHMCHGDSYRRCCVNCDATCQANEAYWSSSDDSCTYAGGVCKHDTNYCPGGYVSGMCGGPTYRRCCLQETGTPTITPSPSREFRGVWVATVSNIDWPSSRHLSTDQQKAELVTILDRMVELNLNALIFQVRPAGDAFYDSQLEPWSYYLAGHHGSPPSPYYDPLAFAIEESHRRGIELHAWFNPYRAKSKSAGYTLAPTHMANRFPQYTYEYGNYVWMDPGAQEVADHTYDVIIDVVRRYDVDGVQFDDYFYPYPVSGTDFPDAATYQAYQTSGGTLSKADWRRDNVNRLVRRLYGGIHAEKAHVKFGISPFGIWRSGYPAGIVGFSQYDSLYADPKLWLEQGWVDYLAPQLYWMIDPPQQSYPALLDWWLDQNPLQRHVYTGNYLSRILTDGWPVSELVNQVGLSRDRADRLSLGNIMFSMKPFRDNSAGVVDAFKSQVYTSPVLTPAMPWLSTRAPKAPSGVQVASSTITWSGDATGDVRAWTLYRQEGDGRLTMVKVLGADTTTITVDPGTYMLKAVDRVGNESSDVIVDIP</sequence>
<evidence type="ECO:0000256" key="1">
    <source>
        <dbReference type="ARBA" id="ARBA00022729"/>
    </source>
</evidence>
<evidence type="ECO:0000259" key="3">
    <source>
        <dbReference type="Pfam" id="PF02638"/>
    </source>
</evidence>
<evidence type="ECO:0000256" key="2">
    <source>
        <dbReference type="SAM" id="SignalP"/>
    </source>
</evidence>
<dbReference type="KEGG" id="bbel:109479814"/>
<dbReference type="PANTHER" id="PTHR43405:SF1">
    <property type="entry name" value="GLYCOSYL HYDROLASE DIGH"/>
    <property type="match status" value="1"/>
</dbReference>
<dbReference type="Pfam" id="PF02638">
    <property type="entry name" value="GHL10"/>
    <property type="match status" value="1"/>
</dbReference>
<dbReference type="Proteomes" id="UP000515135">
    <property type="component" value="Unplaced"/>
</dbReference>
<dbReference type="SUPFAM" id="SSF51445">
    <property type="entry name" value="(Trans)glycosidases"/>
    <property type="match status" value="1"/>
</dbReference>
<feature type="domain" description="Glycosyl hydrolase-like 10" evidence="3">
    <location>
        <begin position="123"/>
        <end position="427"/>
    </location>
</feature>
<dbReference type="OrthoDB" id="2018923at2759"/>
<dbReference type="RefSeq" id="XP_019637390.1">
    <property type="nucleotide sequence ID" value="XM_019781831.1"/>
</dbReference>
<name>A0A6P4Z7J8_BRABE</name>
<organism evidence="4 5">
    <name type="scientific">Branchiostoma belcheri</name>
    <name type="common">Amphioxus</name>
    <dbReference type="NCBI Taxonomy" id="7741"/>
    <lineage>
        <taxon>Eukaryota</taxon>
        <taxon>Metazoa</taxon>
        <taxon>Chordata</taxon>
        <taxon>Cephalochordata</taxon>
        <taxon>Leptocardii</taxon>
        <taxon>Amphioxiformes</taxon>
        <taxon>Branchiostomatidae</taxon>
        <taxon>Branchiostoma</taxon>
    </lineage>
</organism>
<dbReference type="PANTHER" id="PTHR43405">
    <property type="entry name" value="GLYCOSYL HYDROLASE DIGH"/>
    <property type="match status" value="1"/>
</dbReference>
<proteinExistence type="predicted"/>
<feature type="chain" id="PRO_5027937318" evidence="2">
    <location>
        <begin position="18"/>
        <end position="576"/>
    </location>
</feature>
<accession>A0A6P4Z7J8</accession>
<feature type="signal peptide" evidence="2">
    <location>
        <begin position="1"/>
        <end position="17"/>
    </location>
</feature>
<evidence type="ECO:0000313" key="5">
    <source>
        <dbReference type="RefSeq" id="XP_019637390.1"/>
    </source>
</evidence>
<gene>
    <name evidence="5" type="primary">LOC109479814</name>
</gene>